<evidence type="ECO:0000313" key="4">
    <source>
        <dbReference type="Proteomes" id="UP000001055"/>
    </source>
</evidence>
<dbReference type="GO" id="GO:0034513">
    <property type="term" value="F:box H/ACA snoRNA binding"/>
    <property type="evidence" value="ECO:0000318"/>
    <property type="project" value="GO_Central"/>
</dbReference>
<accession>Q0UAG4</accession>
<dbReference type="RefSeq" id="XP_001801492.1">
    <property type="nucleotide sequence ID" value="XM_001801440.1"/>
</dbReference>
<feature type="chain" id="PRO_5004177654" description="DUF8021 domain-containing protein" evidence="1">
    <location>
        <begin position="18"/>
        <end position="223"/>
    </location>
</feature>
<feature type="signal peptide" evidence="1">
    <location>
        <begin position="1"/>
        <end position="17"/>
    </location>
</feature>
<evidence type="ECO:0000259" key="2">
    <source>
        <dbReference type="Pfam" id="PF26061"/>
    </source>
</evidence>
<dbReference type="EMBL" id="CH445342">
    <property type="protein sequence ID" value="EAT81749.1"/>
    <property type="molecule type" value="Genomic_DNA"/>
</dbReference>
<dbReference type="GO" id="GO:0000454">
    <property type="term" value="P:snoRNA guided rRNA pseudouridine synthesis"/>
    <property type="evidence" value="ECO:0000318"/>
    <property type="project" value="GO_Central"/>
</dbReference>
<name>Q0UAG4_PHANO</name>
<dbReference type="AlphaFoldDB" id="Q0UAG4"/>
<organism evidence="3 4">
    <name type="scientific">Phaeosphaeria nodorum (strain SN15 / ATCC MYA-4574 / FGSC 10173)</name>
    <name type="common">Glume blotch fungus</name>
    <name type="synonym">Parastagonospora nodorum</name>
    <dbReference type="NCBI Taxonomy" id="321614"/>
    <lineage>
        <taxon>Eukaryota</taxon>
        <taxon>Fungi</taxon>
        <taxon>Dikarya</taxon>
        <taxon>Ascomycota</taxon>
        <taxon>Pezizomycotina</taxon>
        <taxon>Dothideomycetes</taxon>
        <taxon>Pleosporomycetidae</taxon>
        <taxon>Pleosporales</taxon>
        <taxon>Pleosporineae</taxon>
        <taxon>Phaeosphaeriaceae</taxon>
        <taxon>Parastagonospora</taxon>
    </lineage>
</organism>
<dbReference type="Proteomes" id="UP000001055">
    <property type="component" value="Unassembled WGS sequence"/>
</dbReference>
<dbReference type="Pfam" id="PF26061">
    <property type="entry name" value="DUF8021"/>
    <property type="match status" value="1"/>
</dbReference>
<dbReference type="OMA" id="WNAQENW"/>
<dbReference type="GeneID" id="5978400"/>
<gene>
    <name evidence="3" type="ORF">SNOG_11250</name>
</gene>
<evidence type="ECO:0000313" key="3">
    <source>
        <dbReference type="EMBL" id="EAT81749.1"/>
    </source>
</evidence>
<feature type="domain" description="DUF8021" evidence="2">
    <location>
        <begin position="127"/>
        <end position="210"/>
    </location>
</feature>
<dbReference type="GO" id="GO:0031429">
    <property type="term" value="C:box H/ACA snoRNP complex"/>
    <property type="evidence" value="ECO:0000318"/>
    <property type="project" value="GO_Central"/>
</dbReference>
<proteinExistence type="predicted"/>
<sequence>MLIISVIATTLARTAIAACDRTYTLFPNLTYTEQFKPANITGGILSKPLNITQYRSVLDEVLCTAFTEIIVTDISHPYVLGVRIEGNGLYIKKIETLVSDAGDWLFNATGTAHWNSFEKWDSIPLVERDTREVIQAAGDAYFDRFGNANVTVPFEGGSYTDTSRTNGSTCSLGLPSTIHVVDRRYVVDVEYGAVSIFVGFPGLDRASKEPAPDILAKGIQDAD</sequence>
<protein>
    <recommendedName>
        <fullName evidence="2">DUF8021 domain-containing protein</fullName>
    </recommendedName>
</protein>
<dbReference type="KEGG" id="pno:SNOG_11250"/>
<keyword evidence="1" id="KW-0732">Signal</keyword>
<dbReference type="STRING" id="321614.Q0UAG4"/>
<dbReference type="InParanoid" id="Q0UAG4"/>
<evidence type="ECO:0000256" key="1">
    <source>
        <dbReference type="SAM" id="SignalP"/>
    </source>
</evidence>
<reference evidence="4" key="1">
    <citation type="journal article" date="2007" name="Plant Cell">
        <title>Dothideomycete-plant interactions illuminated by genome sequencing and EST analysis of the wheat pathogen Stagonospora nodorum.</title>
        <authorList>
            <person name="Hane J.K."/>
            <person name="Lowe R.G."/>
            <person name="Solomon P.S."/>
            <person name="Tan K.C."/>
            <person name="Schoch C.L."/>
            <person name="Spatafora J.W."/>
            <person name="Crous P.W."/>
            <person name="Kodira C."/>
            <person name="Birren B.W."/>
            <person name="Galagan J.E."/>
            <person name="Torriani S.F."/>
            <person name="McDonald B.A."/>
            <person name="Oliver R.P."/>
        </authorList>
    </citation>
    <scope>NUCLEOTIDE SEQUENCE [LARGE SCALE GENOMIC DNA]</scope>
    <source>
        <strain evidence="4">SN15 / ATCC MYA-4574 / FGSC 10173</strain>
    </source>
</reference>
<dbReference type="VEuPathDB" id="FungiDB:JI435_112500"/>
<dbReference type="InterPro" id="IPR058334">
    <property type="entry name" value="DUF8021"/>
</dbReference>